<reference evidence="7 8" key="1">
    <citation type="submission" date="2019-07" db="EMBL/GenBank/DDBJ databases">
        <title>Whole genome shotgun sequence of Aneurinibacillus danicus NBRC 102444.</title>
        <authorList>
            <person name="Hosoyama A."/>
            <person name="Uohara A."/>
            <person name="Ohji S."/>
            <person name="Ichikawa N."/>
        </authorList>
    </citation>
    <scope>NUCLEOTIDE SEQUENCE [LARGE SCALE GENOMIC DNA]</scope>
    <source>
        <strain evidence="7 8">NBRC 102444</strain>
    </source>
</reference>
<evidence type="ECO:0000256" key="3">
    <source>
        <dbReference type="RuleBase" id="RU003456"/>
    </source>
</evidence>
<dbReference type="InterPro" id="IPR020396">
    <property type="entry name" value="NADH_UbQ_OxRdtase_CS"/>
</dbReference>
<dbReference type="GO" id="GO:0048038">
    <property type="term" value="F:quinone binding"/>
    <property type="evidence" value="ECO:0007669"/>
    <property type="project" value="UniProtKB-KW"/>
</dbReference>
<keyword evidence="3" id="KW-1278">Translocase</keyword>
<keyword evidence="3" id="KW-0520">NAD</keyword>
<feature type="compositionally biased region" description="Low complexity" evidence="5">
    <location>
        <begin position="82"/>
        <end position="98"/>
    </location>
</feature>
<dbReference type="GO" id="GO:0016651">
    <property type="term" value="F:oxidoreductase activity, acting on NAD(P)H"/>
    <property type="evidence" value="ECO:0007669"/>
    <property type="project" value="InterPro"/>
</dbReference>
<comment type="caution">
    <text evidence="7">The sequence shown here is derived from an EMBL/GenBank/DDBJ whole genome shotgun (WGS) entry which is preliminary data.</text>
</comment>
<evidence type="ECO:0000313" key="7">
    <source>
        <dbReference type="EMBL" id="GEN34433.1"/>
    </source>
</evidence>
<dbReference type="Pfam" id="PF00329">
    <property type="entry name" value="Complex1_30kDa"/>
    <property type="match status" value="1"/>
</dbReference>
<accession>A0A511VA33</accession>
<keyword evidence="2 3" id="KW-0813">Transport</keyword>
<comment type="similarity">
    <text evidence="1 3">Belongs to the complex I 30 kDa subunit family.</text>
</comment>
<evidence type="ECO:0000313" key="8">
    <source>
        <dbReference type="Proteomes" id="UP000321157"/>
    </source>
</evidence>
<feature type="domain" description="NADH:ubiquinone oxidoreductase 30kDa subunit" evidence="6">
    <location>
        <begin position="204"/>
        <end position="319"/>
    </location>
</feature>
<evidence type="ECO:0000256" key="5">
    <source>
        <dbReference type="SAM" id="MobiDB-lite"/>
    </source>
</evidence>
<dbReference type="GO" id="GO:0008137">
    <property type="term" value="F:NADH dehydrogenase (ubiquinone) activity"/>
    <property type="evidence" value="ECO:0007669"/>
    <property type="project" value="InterPro"/>
</dbReference>
<evidence type="ECO:0000256" key="1">
    <source>
        <dbReference type="ARBA" id="ARBA00007569"/>
    </source>
</evidence>
<sequence>MSEEKKKPTPEEKAKAAAAARAAAEAKRKRMEAEAAQASGGDKPEANTDDVAKAKADAAAKAKAAAAARAAAEAKRKRMEAEGAAGKPAEGDADAIAKAKAAAAAKAKAAAAAKAKAAGAAGGDDDAKAKAAAAAKAKAAAAAAAKAKAAGGAVGEEAAQEPKKPSPKQPILDKIVKVITEEFGADVFEDSYINELSEHIPTLIVKKEKWHDVARFMHDHEELAFDYLSLSLGVDYETYMESIVYLYSYKHRHNVCVKVKVDRDNAKVASVMDIWAGADWFERETYDLLGIEYEGHANMRRILLPDNWVGHPLRKDYVQYDEEV</sequence>
<dbReference type="AlphaFoldDB" id="A0A511VA33"/>
<dbReference type="PROSITE" id="PS00542">
    <property type="entry name" value="COMPLEX1_30K"/>
    <property type="match status" value="1"/>
</dbReference>
<dbReference type="OrthoDB" id="9803286at2"/>
<dbReference type="EC" id="7.1.1.-" evidence="4"/>
<dbReference type="Gene3D" id="3.30.460.80">
    <property type="entry name" value="NADH:ubiquinone oxidoreductase, 30kDa subunit"/>
    <property type="match status" value="1"/>
</dbReference>
<gene>
    <name evidence="7" type="ORF">ADA01nite_18930</name>
</gene>
<dbReference type="SUPFAM" id="SSF143243">
    <property type="entry name" value="Nqo5-like"/>
    <property type="match status" value="1"/>
</dbReference>
<comment type="function">
    <text evidence="4">NDH-1 shuttles electrons from NADH, via FMN and iron-sulfur (Fe-S) centers, to quinones in the respiratory chain.</text>
</comment>
<organism evidence="7 8">
    <name type="scientific">Aneurinibacillus danicus</name>
    <dbReference type="NCBI Taxonomy" id="267746"/>
    <lineage>
        <taxon>Bacteria</taxon>
        <taxon>Bacillati</taxon>
        <taxon>Bacillota</taxon>
        <taxon>Bacilli</taxon>
        <taxon>Bacillales</taxon>
        <taxon>Paenibacillaceae</taxon>
        <taxon>Aneurinibacillus group</taxon>
        <taxon>Aneurinibacillus</taxon>
    </lineage>
</organism>
<proteinExistence type="inferred from homology"/>
<feature type="region of interest" description="Disordered" evidence="5">
    <location>
        <begin position="1"/>
        <end position="98"/>
    </location>
</feature>
<protein>
    <recommendedName>
        <fullName evidence="4">NADH-quinone oxidoreductase</fullName>
        <ecNumber evidence="4">7.1.1.-</ecNumber>
    </recommendedName>
</protein>
<comment type="catalytic activity">
    <reaction evidence="4">
        <text>a quinone + NADH + 5 H(+)(in) = a quinol + NAD(+) + 4 H(+)(out)</text>
        <dbReference type="Rhea" id="RHEA:57888"/>
        <dbReference type="ChEBI" id="CHEBI:15378"/>
        <dbReference type="ChEBI" id="CHEBI:24646"/>
        <dbReference type="ChEBI" id="CHEBI:57540"/>
        <dbReference type="ChEBI" id="CHEBI:57945"/>
        <dbReference type="ChEBI" id="CHEBI:132124"/>
    </reaction>
</comment>
<keyword evidence="4" id="KW-0874">Quinone</keyword>
<dbReference type="PANTHER" id="PTHR10884:SF14">
    <property type="entry name" value="NADH DEHYDROGENASE [UBIQUINONE] IRON-SULFUR PROTEIN 3, MITOCHONDRIAL"/>
    <property type="match status" value="1"/>
</dbReference>
<keyword evidence="8" id="KW-1185">Reference proteome</keyword>
<evidence type="ECO:0000256" key="4">
    <source>
        <dbReference type="RuleBase" id="RU003582"/>
    </source>
</evidence>
<evidence type="ECO:0000256" key="2">
    <source>
        <dbReference type="ARBA" id="ARBA00022448"/>
    </source>
</evidence>
<dbReference type="InterPro" id="IPR037232">
    <property type="entry name" value="NADH_quin_OxRdtase_su_C/D-like"/>
</dbReference>
<dbReference type="InterPro" id="IPR001268">
    <property type="entry name" value="NADH_UbQ_OxRdtase_30kDa_su"/>
</dbReference>
<feature type="compositionally biased region" description="Basic and acidic residues" evidence="5">
    <location>
        <begin position="42"/>
        <end position="60"/>
    </location>
</feature>
<dbReference type="RefSeq" id="WP_146809708.1">
    <property type="nucleotide sequence ID" value="NZ_BJXX01000080.1"/>
</dbReference>
<feature type="compositionally biased region" description="Low complexity" evidence="5">
    <location>
        <begin position="61"/>
        <end position="71"/>
    </location>
</feature>
<name>A0A511VA33_9BACL</name>
<dbReference type="EMBL" id="BJXX01000080">
    <property type="protein sequence ID" value="GEN34433.1"/>
    <property type="molecule type" value="Genomic_DNA"/>
</dbReference>
<dbReference type="PANTHER" id="PTHR10884">
    <property type="entry name" value="NADH DEHYDROGENASE UBIQUINONE IRON-SULFUR PROTEIN 3"/>
    <property type="match status" value="1"/>
</dbReference>
<dbReference type="Proteomes" id="UP000321157">
    <property type="component" value="Unassembled WGS sequence"/>
</dbReference>
<feature type="compositionally biased region" description="Basic and acidic residues" evidence="5">
    <location>
        <begin position="1"/>
        <end position="15"/>
    </location>
</feature>
<evidence type="ECO:0000259" key="6">
    <source>
        <dbReference type="Pfam" id="PF00329"/>
    </source>
</evidence>